<dbReference type="GO" id="GO:0046872">
    <property type="term" value="F:metal ion binding"/>
    <property type="evidence" value="ECO:0007669"/>
    <property type="project" value="UniProtKB-KW"/>
</dbReference>
<feature type="non-terminal residue" evidence="9">
    <location>
        <position position="1"/>
    </location>
</feature>
<evidence type="ECO:0000256" key="4">
    <source>
        <dbReference type="ARBA" id="ARBA00022691"/>
    </source>
</evidence>
<keyword evidence="5" id="KW-0479">Metal-binding</keyword>
<dbReference type="SFLD" id="SFLDS00029">
    <property type="entry name" value="Radical_SAM"/>
    <property type="match status" value="1"/>
</dbReference>
<accession>A0A382SSJ7</accession>
<dbReference type="InterPro" id="IPR051198">
    <property type="entry name" value="BchE-like"/>
</dbReference>
<dbReference type="InterPro" id="IPR007197">
    <property type="entry name" value="rSAM"/>
</dbReference>
<dbReference type="InterPro" id="IPR006638">
    <property type="entry name" value="Elp3/MiaA/NifB-like_rSAM"/>
</dbReference>
<name>A0A382SSJ7_9ZZZZ</name>
<evidence type="ECO:0000256" key="7">
    <source>
        <dbReference type="ARBA" id="ARBA00023014"/>
    </source>
</evidence>
<dbReference type="InterPro" id="IPR058240">
    <property type="entry name" value="rSAM_sf"/>
</dbReference>
<dbReference type="EMBL" id="UINC01131058">
    <property type="protein sequence ID" value="SVD12532.1"/>
    <property type="molecule type" value="Genomic_DNA"/>
</dbReference>
<evidence type="ECO:0000256" key="2">
    <source>
        <dbReference type="ARBA" id="ARBA00022603"/>
    </source>
</evidence>
<keyword evidence="2" id="KW-0489">Methyltransferase</keyword>
<keyword evidence="3" id="KW-0808">Transferase</keyword>
<evidence type="ECO:0000256" key="6">
    <source>
        <dbReference type="ARBA" id="ARBA00023004"/>
    </source>
</evidence>
<dbReference type="GO" id="GO:0005829">
    <property type="term" value="C:cytosol"/>
    <property type="evidence" value="ECO:0007669"/>
    <property type="project" value="TreeGrafter"/>
</dbReference>
<gene>
    <name evidence="9" type="ORF">METZ01_LOCUS365386</name>
</gene>
<dbReference type="SFLD" id="SFLDG01123">
    <property type="entry name" value="methyltransferase_(Class_B)"/>
    <property type="match status" value="1"/>
</dbReference>
<sequence length="308" mass="36073">YPARHLLPMDRYLKNSATHPFIMRKPSTTMITSRGCPQKCVFCTVRAVWGRDWTGRSPASVVDEIEFLQKEYNIREVSILDDDLGRDIPRLAALCDEIIRRKIDIRWTTPNGVAHWLLNENLIDKMKTAGCYRLTFGIESGDKETRKFIKKQVPLEQATRMIRHANKIGMWTICTFIFGFPYETQENMRNSIRYAVDCETDMAVFYLLMPHPTSDVYPHFKKEGLLDLDYIMDPTTYKDSKDFAKIGEVLSQRGAQTKHCSPQELQSMLNEAYQTFFRARLKEWILNPLKMARKIRSFEDFRYTLQLA</sequence>
<keyword evidence="4" id="KW-0949">S-adenosyl-L-methionine</keyword>
<dbReference type="SMART" id="SM00729">
    <property type="entry name" value="Elp3"/>
    <property type="match status" value="1"/>
</dbReference>
<dbReference type="SUPFAM" id="SSF102114">
    <property type="entry name" value="Radical SAM enzymes"/>
    <property type="match status" value="1"/>
</dbReference>
<keyword evidence="6" id="KW-0408">Iron</keyword>
<keyword evidence="7" id="KW-0411">Iron-sulfur</keyword>
<evidence type="ECO:0000256" key="1">
    <source>
        <dbReference type="ARBA" id="ARBA00001966"/>
    </source>
</evidence>
<dbReference type="GO" id="GO:0003824">
    <property type="term" value="F:catalytic activity"/>
    <property type="evidence" value="ECO:0007669"/>
    <property type="project" value="InterPro"/>
</dbReference>
<proteinExistence type="predicted"/>
<evidence type="ECO:0000259" key="8">
    <source>
        <dbReference type="PROSITE" id="PS51918"/>
    </source>
</evidence>
<dbReference type="InterPro" id="IPR034466">
    <property type="entry name" value="Methyltransferase_Class_B"/>
</dbReference>
<evidence type="ECO:0000313" key="9">
    <source>
        <dbReference type="EMBL" id="SVD12532.1"/>
    </source>
</evidence>
<dbReference type="PANTHER" id="PTHR43409:SF7">
    <property type="entry name" value="BLL1977 PROTEIN"/>
    <property type="match status" value="1"/>
</dbReference>
<dbReference type="PANTHER" id="PTHR43409">
    <property type="entry name" value="ANAEROBIC MAGNESIUM-PROTOPORPHYRIN IX MONOMETHYL ESTER CYCLASE-RELATED"/>
    <property type="match status" value="1"/>
</dbReference>
<dbReference type="Pfam" id="PF04055">
    <property type="entry name" value="Radical_SAM"/>
    <property type="match status" value="1"/>
</dbReference>
<dbReference type="SFLD" id="SFLDG01082">
    <property type="entry name" value="B12-binding_domain_containing"/>
    <property type="match status" value="1"/>
</dbReference>
<evidence type="ECO:0000256" key="5">
    <source>
        <dbReference type="ARBA" id="ARBA00022723"/>
    </source>
</evidence>
<dbReference type="AlphaFoldDB" id="A0A382SSJ7"/>
<comment type="cofactor">
    <cofactor evidence="1">
        <name>[4Fe-4S] cluster</name>
        <dbReference type="ChEBI" id="CHEBI:49883"/>
    </cofactor>
</comment>
<evidence type="ECO:0000256" key="3">
    <source>
        <dbReference type="ARBA" id="ARBA00022679"/>
    </source>
</evidence>
<dbReference type="GO" id="GO:0051539">
    <property type="term" value="F:4 iron, 4 sulfur cluster binding"/>
    <property type="evidence" value="ECO:0007669"/>
    <property type="project" value="UniProtKB-KW"/>
</dbReference>
<dbReference type="CDD" id="cd01335">
    <property type="entry name" value="Radical_SAM"/>
    <property type="match status" value="1"/>
</dbReference>
<dbReference type="PROSITE" id="PS51918">
    <property type="entry name" value="RADICAL_SAM"/>
    <property type="match status" value="1"/>
</dbReference>
<protein>
    <recommendedName>
        <fullName evidence="8">Radical SAM core domain-containing protein</fullName>
    </recommendedName>
</protein>
<dbReference type="InterPro" id="IPR023404">
    <property type="entry name" value="rSAM_horseshoe"/>
</dbReference>
<organism evidence="9">
    <name type="scientific">marine metagenome</name>
    <dbReference type="NCBI Taxonomy" id="408172"/>
    <lineage>
        <taxon>unclassified sequences</taxon>
        <taxon>metagenomes</taxon>
        <taxon>ecological metagenomes</taxon>
    </lineage>
</organism>
<feature type="domain" description="Radical SAM core" evidence="8">
    <location>
        <begin position="22"/>
        <end position="242"/>
    </location>
</feature>
<reference evidence="9" key="1">
    <citation type="submission" date="2018-05" db="EMBL/GenBank/DDBJ databases">
        <authorList>
            <person name="Lanie J.A."/>
            <person name="Ng W.-L."/>
            <person name="Kazmierczak K.M."/>
            <person name="Andrzejewski T.M."/>
            <person name="Davidsen T.M."/>
            <person name="Wayne K.J."/>
            <person name="Tettelin H."/>
            <person name="Glass J.I."/>
            <person name="Rusch D."/>
            <person name="Podicherti R."/>
            <person name="Tsui H.-C.T."/>
            <person name="Winkler M.E."/>
        </authorList>
    </citation>
    <scope>NUCLEOTIDE SEQUENCE</scope>
</reference>
<feature type="non-terminal residue" evidence="9">
    <location>
        <position position="308"/>
    </location>
</feature>
<dbReference type="Gene3D" id="3.80.30.20">
    <property type="entry name" value="tm_1862 like domain"/>
    <property type="match status" value="1"/>
</dbReference>